<accession>A0A3N0GIB3</accession>
<evidence type="ECO:0000313" key="2">
    <source>
        <dbReference type="EMBL" id="RNM12214.1"/>
    </source>
</evidence>
<dbReference type="InterPro" id="IPR013785">
    <property type="entry name" value="Aldolase_TIM"/>
</dbReference>
<dbReference type="InterPro" id="IPR036112">
    <property type="entry name" value="ComA_synth_sf"/>
</dbReference>
<name>A0A3N0GIB3_9ACTN</name>
<comment type="caution">
    <text evidence="2">The sequence shown here is derived from an EMBL/GenBank/DDBJ whole genome shotgun (WGS) entry which is preliminary data.</text>
</comment>
<evidence type="ECO:0000256" key="1">
    <source>
        <dbReference type="ARBA" id="ARBA00010424"/>
    </source>
</evidence>
<gene>
    <name evidence="2" type="ORF">EFL26_20660</name>
</gene>
<dbReference type="EMBL" id="RJSF01000046">
    <property type="protein sequence ID" value="RNM12214.1"/>
    <property type="molecule type" value="Genomic_DNA"/>
</dbReference>
<sequence>MYEQPCFLDLPDRPEKPRAEGLTHVLDKGISLRALDALLEQAADYIDVLKLGWGIGYVDKDLRSRALLCRQSSVSLCLGGTLMEVAAQRGRVAELAEWAQRAGVEALEVSNGLSSMPVAVKQQLIRGLSRDFTIFAETGAKDGKVDVKPRDWVDEMEGDLAAGARYVIAEGRESGTVGLYRSDGSPRGELADAIAARIPLGQVIFETPVKAQQTWFIRRFGANVGLGNVGAEEALALETLRLGLRADTADLGRSRVSVRS</sequence>
<comment type="similarity">
    <text evidence="1">Belongs to the phosphosulfolactate synthase family.</text>
</comment>
<dbReference type="SUPFAM" id="SSF102110">
    <property type="entry name" value="(2r)-phospho-3-sulfolactate synthase ComA"/>
    <property type="match status" value="1"/>
</dbReference>
<dbReference type="InterPro" id="IPR003830">
    <property type="entry name" value="ComA_synth"/>
</dbReference>
<dbReference type="GO" id="GO:0016787">
    <property type="term" value="F:hydrolase activity"/>
    <property type="evidence" value="ECO:0007669"/>
    <property type="project" value="UniProtKB-KW"/>
</dbReference>
<reference evidence="2 3" key="1">
    <citation type="submission" date="2018-11" db="EMBL/GenBank/DDBJ databases">
        <authorList>
            <person name="Li F."/>
        </authorList>
    </citation>
    <scope>NUCLEOTIDE SEQUENCE [LARGE SCALE GENOMIC DNA]</scope>
    <source>
        <strain evidence="2 3">Gsoil 818</strain>
    </source>
</reference>
<evidence type="ECO:0000313" key="3">
    <source>
        <dbReference type="Proteomes" id="UP000279994"/>
    </source>
</evidence>
<organism evidence="2 3">
    <name type="scientific">Nocardioides pocheonensis</name>
    <dbReference type="NCBI Taxonomy" id="661485"/>
    <lineage>
        <taxon>Bacteria</taxon>
        <taxon>Bacillati</taxon>
        <taxon>Actinomycetota</taxon>
        <taxon>Actinomycetes</taxon>
        <taxon>Propionibacteriales</taxon>
        <taxon>Nocardioidaceae</taxon>
        <taxon>Nocardioides</taxon>
    </lineage>
</organism>
<proteinExistence type="inferred from homology"/>
<dbReference type="OrthoDB" id="7809088at2"/>
<dbReference type="AlphaFoldDB" id="A0A3N0GIB3"/>
<keyword evidence="3" id="KW-1185">Reference proteome</keyword>
<dbReference type="Gene3D" id="3.20.20.70">
    <property type="entry name" value="Aldolase class I"/>
    <property type="match status" value="1"/>
</dbReference>
<dbReference type="Pfam" id="PF02679">
    <property type="entry name" value="ComA"/>
    <property type="match status" value="1"/>
</dbReference>
<dbReference type="Proteomes" id="UP000279994">
    <property type="component" value="Unassembled WGS sequence"/>
</dbReference>
<keyword evidence="2" id="KW-0378">Hydrolase</keyword>
<protein>
    <submittedName>
        <fullName evidence="2">Phosphohydrolase</fullName>
    </submittedName>
</protein>